<feature type="transmembrane region" description="Helical" evidence="3">
    <location>
        <begin position="530"/>
        <end position="551"/>
    </location>
</feature>
<dbReference type="PANTHER" id="PTHR16675:SF191">
    <property type="entry name" value="CLASS I HISTOCOMPATIBILITY ANTIGEN, F10 ALPHA CHAIN-LIKE-RELATED"/>
    <property type="match status" value="1"/>
</dbReference>
<dbReference type="InterPro" id="IPR007110">
    <property type="entry name" value="Ig-like_dom"/>
</dbReference>
<dbReference type="GO" id="GO:0009897">
    <property type="term" value="C:external side of plasma membrane"/>
    <property type="evidence" value="ECO:0007669"/>
    <property type="project" value="TreeGrafter"/>
</dbReference>
<dbReference type="OrthoDB" id="8936120at2759"/>
<dbReference type="InterPro" id="IPR003006">
    <property type="entry name" value="Ig/MHC_CS"/>
</dbReference>
<evidence type="ECO:0000313" key="5">
    <source>
        <dbReference type="EMBL" id="ROL49980.1"/>
    </source>
</evidence>
<dbReference type="EMBL" id="RJVU01024002">
    <property type="protein sequence ID" value="ROL49980.1"/>
    <property type="molecule type" value="Genomic_DNA"/>
</dbReference>
<dbReference type="GO" id="GO:0005615">
    <property type="term" value="C:extracellular space"/>
    <property type="evidence" value="ECO:0007669"/>
    <property type="project" value="TreeGrafter"/>
</dbReference>
<dbReference type="GO" id="GO:0006955">
    <property type="term" value="P:immune response"/>
    <property type="evidence" value="ECO:0007669"/>
    <property type="project" value="TreeGrafter"/>
</dbReference>
<dbReference type="SUPFAM" id="SSF54452">
    <property type="entry name" value="MHC antigen-recognition domain"/>
    <property type="match status" value="3"/>
</dbReference>
<dbReference type="PROSITE" id="PS00290">
    <property type="entry name" value="IG_MHC"/>
    <property type="match status" value="1"/>
</dbReference>
<dbReference type="InterPro" id="IPR003597">
    <property type="entry name" value="Ig_C1-set"/>
</dbReference>
<keyword evidence="6" id="KW-1185">Reference proteome</keyword>
<dbReference type="FunFam" id="3.30.500.10:FF:000007">
    <property type="entry name" value="Major histocompatibility complex class I LDA"/>
    <property type="match status" value="2"/>
</dbReference>
<keyword evidence="5" id="KW-0675">Receptor</keyword>
<evidence type="ECO:0000256" key="1">
    <source>
        <dbReference type="ARBA" id="ARBA00023180"/>
    </source>
</evidence>
<feature type="transmembrane region" description="Helical" evidence="3">
    <location>
        <begin position="753"/>
        <end position="774"/>
    </location>
</feature>
<sequence length="787" mass="90345">MLDDIRIMYYNGETKTLIPRGNTTTEDDVFNPNVLLTINDYIQSSFMEKWALATKNFNKTDGVLALQRLVVCELRDDGEPGQMITRDAFRGSTTDELLYVDKNFTYQGNLNVSTQVLNVHLEFSMRRHESFYHPFCIKTLKGYLEKRRNQVNRKVKPRVRLFKQELSSGSRVSCLATGFYPRHINLTLFRDGQPVSDHEITGGDLLPNGDGTYQMRKSLEISADKHKYTCSATHLSLDNKLDIDLEYDHREPFKSVIPSVLVVLALMLVFGVAVAITSWKRRRAGSHSLWVLATYIKGQTPFPEFSYVVMLDDVRVLYYDGETKTQFPRGNTTTKDDVLDSDVVLTISDKIHKHFRERWALATKYLNKTDRAVALQRLVVCELRDDGEPGRMITRDAVRGSTTDELLYVDKKFTYRGHLNVSAQLLNFHLEISKRRHEILYQPNCIKTLKGYLEKRRNQVNRKVKPRVRLIRKANSDSGGFRVSCLATGFYPRHINLTLFRDGQPVPDHEITGGDLLPNEFDPGEPFKSVIPPVLVVLVLMLVFGTGVFIYKCRRREGSHSLWVLATYIKGQTPFPEFSYVVMLDDVRVLYYDGAVALQRLVVCELRDDGEPGRMITRDAVRGSTTDELLYVDKKFTYRGHLNVSAQLLNFHLEISKRRHEILYQPNCIKTLKGYLEKRRNQVNRKVKPRVRLIQKANSDSGGFRVSCLATGFYPRHINLTLFRDGQPVPDHEITGGDLLPNEFDPGEPFKSVIPPVLVVLVLMLVFGTGVFIYKCRRREGRNTLEK</sequence>
<dbReference type="Gene3D" id="2.60.40.10">
    <property type="entry name" value="Immunoglobulins"/>
    <property type="match status" value="3"/>
</dbReference>
<dbReference type="AlphaFoldDB" id="A0A3N0YVH7"/>
<protein>
    <submittedName>
        <fullName evidence="5">IgG receptor FcRn large subunit p51</fullName>
    </submittedName>
</protein>
<dbReference type="Gene3D" id="3.30.500.10">
    <property type="entry name" value="MHC class I-like antigen recognition-like"/>
    <property type="match status" value="4"/>
</dbReference>
<evidence type="ECO:0000259" key="4">
    <source>
        <dbReference type="PROSITE" id="PS50835"/>
    </source>
</evidence>
<dbReference type="InterPro" id="IPR050208">
    <property type="entry name" value="MHC_class-I_related"/>
</dbReference>
<comment type="caution">
    <text evidence="5">The sequence shown here is derived from an EMBL/GenBank/DDBJ whole genome shotgun (WGS) entry which is preliminary data.</text>
</comment>
<keyword evidence="1" id="KW-0325">Glycoprotein</keyword>
<dbReference type="Pfam" id="PF07654">
    <property type="entry name" value="C1-set"/>
    <property type="match status" value="2"/>
</dbReference>
<dbReference type="InterPro" id="IPR036179">
    <property type="entry name" value="Ig-like_dom_sf"/>
</dbReference>
<feature type="transmembrane region" description="Helical" evidence="3">
    <location>
        <begin position="256"/>
        <end position="279"/>
    </location>
</feature>
<dbReference type="SUPFAM" id="SSF48726">
    <property type="entry name" value="Immunoglobulin"/>
    <property type="match status" value="3"/>
</dbReference>
<evidence type="ECO:0000256" key="3">
    <source>
        <dbReference type="SAM" id="Phobius"/>
    </source>
</evidence>
<reference evidence="5 6" key="1">
    <citation type="submission" date="2018-10" db="EMBL/GenBank/DDBJ databases">
        <title>Genome assembly for a Yunnan-Guizhou Plateau 3E fish, Anabarilius grahami (Regan), and its evolutionary and genetic applications.</title>
        <authorList>
            <person name="Jiang W."/>
        </authorList>
    </citation>
    <scope>NUCLEOTIDE SEQUENCE [LARGE SCALE GENOMIC DNA]</scope>
    <source>
        <strain evidence="5">AG-KIZ</strain>
        <tissue evidence="5">Muscle</tissue>
    </source>
</reference>
<dbReference type="InterPro" id="IPR037055">
    <property type="entry name" value="MHC_I-like_Ag-recog_sf"/>
</dbReference>
<keyword evidence="3" id="KW-0812">Transmembrane</keyword>
<dbReference type="SMART" id="SM00407">
    <property type="entry name" value="IGc1"/>
    <property type="match status" value="1"/>
</dbReference>
<proteinExistence type="predicted"/>
<organism evidence="5 6">
    <name type="scientific">Anabarilius grahami</name>
    <name type="common">Kanglang fish</name>
    <name type="synonym">Barilius grahami</name>
    <dbReference type="NCBI Taxonomy" id="495550"/>
    <lineage>
        <taxon>Eukaryota</taxon>
        <taxon>Metazoa</taxon>
        <taxon>Chordata</taxon>
        <taxon>Craniata</taxon>
        <taxon>Vertebrata</taxon>
        <taxon>Euteleostomi</taxon>
        <taxon>Actinopterygii</taxon>
        <taxon>Neopterygii</taxon>
        <taxon>Teleostei</taxon>
        <taxon>Ostariophysi</taxon>
        <taxon>Cypriniformes</taxon>
        <taxon>Xenocyprididae</taxon>
        <taxon>Xenocypridinae</taxon>
        <taxon>Xenocypridinae incertae sedis</taxon>
        <taxon>Anabarilius</taxon>
    </lineage>
</organism>
<keyword evidence="3" id="KW-0472">Membrane</keyword>
<keyword evidence="3" id="KW-1133">Transmembrane helix</keyword>
<dbReference type="PANTHER" id="PTHR16675">
    <property type="entry name" value="MHC CLASS I-RELATED"/>
    <property type="match status" value="1"/>
</dbReference>
<dbReference type="InterPro" id="IPR011162">
    <property type="entry name" value="MHC_I/II-like_Ag-recog"/>
</dbReference>
<dbReference type="Proteomes" id="UP000281406">
    <property type="component" value="Unassembled WGS sequence"/>
</dbReference>
<dbReference type="InterPro" id="IPR013783">
    <property type="entry name" value="Ig-like_fold"/>
</dbReference>
<evidence type="ECO:0000256" key="2">
    <source>
        <dbReference type="ARBA" id="ARBA00023319"/>
    </source>
</evidence>
<gene>
    <name evidence="5" type="ORF">DPX16_0780</name>
</gene>
<dbReference type="PROSITE" id="PS50835">
    <property type="entry name" value="IG_LIKE"/>
    <property type="match status" value="1"/>
</dbReference>
<feature type="domain" description="Ig-like" evidence="4">
    <location>
        <begin position="157"/>
        <end position="242"/>
    </location>
</feature>
<accession>A0A3N0YVH7</accession>
<keyword evidence="2" id="KW-0393">Immunoglobulin domain</keyword>
<evidence type="ECO:0000313" key="6">
    <source>
        <dbReference type="Proteomes" id="UP000281406"/>
    </source>
</evidence>
<name>A0A3N0YVH7_ANAGA</name>